<protein>
    <submittedName>
        <fullName evidence="6">DNA-binding transcriptional regulator, AcrR family</fullName>
    </submittedName>
</protein>
<dbReference type="InterPro" id="IPR001647">
    <property type="entry name" value="HTH_TetR"/>
</dbReference>
<dbReference type="PANTHER" id="PTHR30055:SF234">
    <property type="entry name" value="HTH-TYPE TRANSCRIPTIONAL REGULATOR BETI"/>
    <property type="match status" value="1"/>
</dbReference>
<feature type="domain" description="HTH tetR-type" evidence="5">
    <location>
        <begin position="12"/>
        <end position="72"/>
    </location>
</feature>
<dbReference type="PROSITE" id="PS01081">
    <property type="entry name" value="HTH_TETR_1"/>
    <property type="match status" value="1"/>
</dbReference>
<evidence type="ECO:0000259" key="5">
    <source>
        <dbReference type="PROSITE" id="PS50977"/>
    </source>
</evidence>
<evidence type="ECO:0000256" key="3">
    <source>
        <dbReference type="ARBA" id="ARBA00023163"/>
    </source>
</evidence>
<evidence type="ECO:0000256" key="4">
    <source>
        <dbReference type="PROSITE-ProRule" id="PRU00335"/>
    </source>
</evidence>
<dbReference type="PROSITE" id="PS50977">
    <property type="entry name" value="HTH_TETR_2"/>
    <property type="match status" value="1"/>
</dbReference>
<dbReference type="RefSeq" id="WP_245923722.1">
    <property type="nucleotide sequence ID" value="NZ_OBDY01000031.1"/>
</dbReference>
<accession>A0A285K3Z6</accession>
<dbReference type="PRINTS" id="PR00455">
    <property type="entry name" value="HTHTETR"/>
</dbReference>
<dbReference type="EMBL" id="OBDY01000031">
    <property type="protein sequence ID" value="SNY67278.1"/>
    <property type="molecule type" value="Genomic_DNA"/>
</dbReference>
<dbReference type="InterPro" id="IPR036271">
    <property type="entry name" value="Tet_transcr_reg_TetR-rel_C_sf"/>
</dbReference>
<dbReference type="SUPFAM" id="SSF46689">
    <property type="entry name" value="Homeodomain-like"/>
    <property type="match status" value="1"/>
</dbReference>
<dbReference type="SUPFAM" id="SSF48498">
    <property type="entry name" value="Tetracyclin repressor-like, C-terminal domain"/>
    <property type="match status" value="1"/>
</dbReference>
<evidence type="ECO:0000256" key="1">
    <source>
        <dbReference type="ARBA" id="ARBA00023015"/>
    </source>
</evidence>
<gene>
    <name evidence="6" type="ORF">SAMN05421748_13173</name>
</gene>
<reference evidence="6 7" key="1">
    <citation type="submission" date="2017-09" db="EMBL/GenBank/DDBJ databases">
        <authorList>
            <person name="Ehlers B."/>
            <person name="Leendertz F.H."/>
        </authorList>
    </citation>
    <scope>NUCLEOTIDE SEQUENCE [LARGE SCALE GENOMIC DNA]</scope>
    <source>
        <strain evidence="6 7">CGMCC 4.6857</strain>
    </source>
</reference>
<dbReference type="InterPro" id="IPR041678">
    <property type="entry name" value="TetR_C_16"/>
</dbReference>
<dbReference type="Proteomes" id="UP000219612">
    <property type="component" value="Unassembled WGS sequence"/>
</dbReference>
<keyword evidence="7" id="KW-1185">Reference proteome</keyword>
<dbReference type="InterPro" id="IPR050109">
    <property type="entry name" value="HTH-type_TetR-like_transc_reg"/>
</dbReference>
<dbReference type="InterPro" id="IPR023772">
    <property type="entry name" value="DNA-bd_HTH_TetR-type_CS"/>
</dbReference>
<keyword evidence="3" id="KW-0804">Transcription</keyword>
<keyword evidence="1" id="KW-0805">Transcription regulation</keyword>
<name>A0A285K3Z6_9ACTN</name>
<evidence type="ECO:0000313" key="6">
    <source>
        <dbReference type="EMBL" id="SNY67278.1"/>
    </source>
</evidence>
<dbReference type="Pfam" id="PF00440">
    <property type="entry name" value="TetR_N"/>
    <property type="match status" value="1"/>
</dbReference>
<dbReference type="GO" id="GO:0003700">
    <property type="term" value="F:DNA-binding transcription factor activity"/>
    <property type="evidence" value="ECO:0007669"/>
    <property type="project" value="TreeGrafter"/>
</dbReference>
<evidence type="ECO:0000313" key="7">
    <source>
        <dbReference type="Proteomes" id="UP000219612"/>
    </source>
</evidence>
<dbReference type="PANTHER" id="PTHR30055">
    <property type="entry name" value="HTH-TYPE TRANSCRIPTIONAL REGULATOR RUTR"/>
    <property type="match status" value="1"/>
</dbReference>
<dbReference type="GO" id="GO:0000976">
    <property type="term" value="F:transcription cis-regulatory region binding"/>
    <property type="evidence" value="ECO:0007669"/>
    <property type="project" value="TreeGrafter"/>
</dbReference>
<keyword evidence="2 4" id="KW-0238">DNA-binding</keyword>
<organism evidence="6 7">
    <name type="scientific">Paractinoplanes atraurantiacus</name>
    <dbReference type="NCBI Taxonomy" id="1036182"/>
    <lineage>
        <taxon>Bacteria</taxon>
        <taxon>Bacillati</taxon>
        <taxon>Actinomycetota</taxon>
        <taxon>Actinomycetes</taxon>
        <taxon>Micromonosporales</taxon>
        <taxon>Micromonosporaceae</taxon>
        <taxon>Paractinoplanes</taxon>
    </lineage>
</organism>
<evidence type="ECO:0000256" key="2">
    <source>
        <dbReference type="ARBA" id="ARBA00023125"/>
    </source>
</evidence>
<dbReference type="AlphaFoldDB" id="A0A285K3Z6"/>
<dbReference type="Pfam" id="PF17920">
    <property type="entry name" value="TetR_C_16"/>
    <property type="match status" value="1"/>
</dbReference>
<dbReference type="InterPro" id="IPR009057">
    <property type="entry name" value="Homeodomain-like_sf"/>
</dbReference>
<sequence>MAAERERRRDAGRTRQQLLEVARCRFARQGYATTTVRDIAEDAGVNVALISRYFTSKEGLFKACLDTAFAEIRRDAEQTTPNDVAAVLARRIAGAEDSPRRMEGLLLLLRTSGDERIDEMRRGVLRAVSERLAQVTGDPEAVLRAEVVLAATLGIAMMRSSLQVQPLATATEQELLAPLTDLVEGLMGQPMTRRRPAR</sequence>
<proteinExistence type="predicted"/>
<feature type="DNA-binding region" description="H-T-H motif" evidence="4">
    <location>
        <begin position="35"/>
        <end position="54"/>
    </location>
</feature>
<dbReference type="Gene3D" id="1.10.357.10">
    <property type="entry name" value="Tetracycline Repressor, domain 2"/>
    <property type="match status" value="1"/>
</dbReference>